<dbReference type="AlphaFoldDB" id="A0A511MXC2"/>
<feature type="signal peptide" evidence="1">
    <location>
        <begin position="1"/>
        <end position="22"/>
    </location>
</feature>
<evidence type="ECO:0000313" key="3">
    <source>
        <dbReference type="Proteomes" id="UP000321306"/>
    </source>
</evidence>
<dbReference type="OrthoDB" id="9844840at2"/>
<evidence type="ECO:0000313" key="2">
    <source>
        <dbReference type="EMBL" id="GEM44918.1"/>
    </source>
</evidence>
<keyword evidence="3" id="KW-1185">Reference proteome</keyword>
<protein>
    <recommendedName>
        <fullName evidence="4">Lipoprotein</fullName>
    </recommendedName>
</protein>
<dbReference type="PROSITE" id="PS51257">
    <property type="entry name" value="PROKAR_LIPOPROTEIN"/>
    <property type="match status" value="1"/>
</dbReference>
<evidence type="ECO:0008006" key="4">
    <source>
        <dbReference type="Google" id="ProtNLM"/>
    </source>
</evidence>
<sequence length="170" mass="18855">MKRLYAGVLLCFALTGCFPANVMDSTPIAVGENLSKPLPVEAFVMGEFTGSLGGRFKDLLATRLESHKFKLLWDTGKPAGDYLLVANVESSPVEPGRTPYITAVTLRVVQRSTGETLWRYNYQRRTGVFFGQNIDEETTRDIVAALEKNFYSPARRAEEPPVTFDNSTAP</sequence>
<keyword evidence="1" id="KW-0732">Signal</keyword>
<proteinExistence type="predicted"/>
<feature type="chain" id="PRO_5022216792" description="Lipoprotein" evidence="1">
    <location>
        <begin position="23"/>
        <end position="170"/>
    </location>
</feature>
<evidence type="ECO:0000256" key="1">
    <source>
        <dbReference type="SAM" id="SignalP"/>
    </source>
</evidence>
<dbReference type="RefSeq" id="WP_146882084.1">
    <property type="nucleotide sequence ID" value="NZ_BJXB01000002.1"/>
</dbReference>
<dbReference type="EMBL" id="BJXB01000002">
    <property type="protein sequence ID" value="GEM44918.1"/>
    <property type="molecule type" value="Genomic_DNA"/>
</dbReference>
<dbReference type="Proteomes" id="UP000321306">
    <property type="component" value="Unassembled WGS sequence"/>
</dbReference>
<reference evidence="2 3" key="1">
    <citation type="submission" date="2019-07" db="EMBL/GenBank/DDBJ databases">
        <title>Whole genome shotgun sequence of Deinococcus cellulosilyticus NBRC 106333.</title>
        <authorList>
            <person name="Hosoyama A."/>
            <person name="Uohara A."/>
            <person name="Ohji S."/>
            <person name="Ichikawa N."/>
        </authorList>
    </citation>
    <scope>NUCLEOTIDE SEQUENCE [LARGE SCALE GENOMIC DNA]</scope>
    <source>
        <strain evidence="2 3">NBRC 106333</strain>
    </source>
</reference>
<comment type="caution">
    <text evidence="2">The sequence shown here is derived from an EMBL/GenBank/DDBJ whole genome shotgun (WGS) entry which is preliminary data.</text>
</comment>
<gene>
    <name evidence="2" type="ORF">DC3_05530</name>
</gene>
<name>A0A511MXC2_DEIC1</name>
<organism evidence="2 3">
    <name type="scientific">Deinococcus cellulosilyticus (strain DSM 18568 / NBRC 106333 / KACC 11606 / 5516J-15)</name>
    <dbReference type="NCBI Taxonomy" id="1223518"/>
    <lineage>
        <taxon>Bacteria</taxon>
        <taxon>Thermotogati</taxon>
        <taxon>Deinococcota</taxon>
        <taxon>Deinococci</taxon>
        <taxon>Deinococcales</taxon>
        <taxon>Deinococcaceae</taxon>
        <taxon>Deinococcus</taxon>
    </lineage>
</organism>
<accession>A0A511MXC2</accession>